<dbReference type="InterPro" id="IPR000768">
    <property type="entry name" value="ART"/>
</dbReference>
<dbReference type="EC" id="2.4.2.31" evidence="9"/>
<dbReference type="AlphaFoldDB" id="A0A7S0VWK8"/>
<feature type="repeat" description="ANK" evidence="8">
    <location>
        <begin position="675"/>
        <end position="697"/>
    </location>
</feature>
<evidence type="ECO:0000256" key="7">
    <source>
        <dbReference type="ARBA" id="ARBA00047597"/>
    </source>
</evidence>
<dbReference type="InterPro" id="IPR002110">
    <property type="entry name" value="Ankyrin_rpt"/>
</dbReference>
<evidence type="ECO:0000256" key="5">
    <source>
        <dbReference type="ARBA" id="ARBA00022737"/>
    </source>
</evidence>
<evidence type="ECO:0000256" key="1">
    <source>
        <dbReference type="ARBA" id="ARBA00009558"/>
    </source>
</evidence>
<dbReference type="SUPFAM" id="SSF56399">
    <property type="entry name" value="ADP-ribosylation"/>
    <property type="match status" value="1"/>
</dbReference>
<dbReference type="PANTHER" id="PTHR23206">
    <property type="entry name" value="MASK PROTEIN"/>
    <property type="match status" value="1"/>
</dbReference>
<gene>
    <name evidence="10" type="ORF">HTEP1355_LOCUS13622</name>
</gene>
<dbReference type="Pfam" id="PF12796">
    <property type="entry name" value="Ank_2"/>
    <property type="match status" value="2"/>
</dbReference>
<proteinExistence type="inferred from homology"/>
<evidence type="ECO:0000313" key="10">
    <source>
        <dbReference type="EMBL" id="CAD8799967.1"/>
    </source>
</evidence>
<protein>
    <recommendedName>
        <fullName evidence="9">NAD(P)(+)--arginine ADP-ribosyltransferase</fullName>
        <ecNumber evidence="9">2.4.2.31</ecNumber>
    </recommendedName>
    <alternativeName>
        <fullName evidence="9">Mono(ADP-ribosyl)transferase</fullName>
    </alternativeName>
</protein>
<keyword evidence="2 9" id="KW-0328">Glycosyltransferase</keyword>
<name>A0A7S0VWK8_9CRYP</name>
<keyword evidence="9" id="KW-0520">NAD</keyword>
<reference evidence="10" key="1">
    <citation type="submission" date="2021-01" db="EMBL/GenBank/DDBJ databases">
        <authorList>
            <person name="Corre E."/>
            <person name="Pelletier E."/>
            <person name="Niang G."/>
            <person name="Scheremetjew M."/>
            <person name="Finn R."/>
            <person name="Kale V."/>
            <person name="Holt S."/>
            <person name="Cochrane G."/>
            <person name="Meng A."/>
            <person name="Brown T."/>
            <person name="Cohen L."/>
        </authorList>
    </citation>
    <scope>NUCLEOTIDE SEQUENCE</scope>
    <source>
        <strain evidence="10">CCMP443</strain>
    </source>
</reference>
<feature type="repeat" description="ANK" evidence="8">
    <location>
        <begin position="642"/>
        <end position="674"/>
    </location>
</feature>
<evidence type="ECO:0000256" key="3">
    <source>
        <dbReference type="ARBA" id="ARBA00022679"/>
    </source>
</evidence>
<dbReference type="Pfam" id="PF01129">
    <property type="entry name" value="ART"/>
    <property type="match status" value="1"/>
</dbReference>
<dbReference type="Gene3D" id="3.90.176.10">
    <property type="entry name" value="Toxin ADP-ribosyltransferase, Chain A, domain 1"/>
    <property type="match status" value="1"/>
</dbReference>
<evidence type="ECO:0000256" key="4">
    <source>
        <dbReference type="ARBA" id="ARBA00022695"/>
    </source>
</evidence>
<dbReference type="PROSITE" id="PS50297">
    <property type="entry name" value="ANK_REP_REGION"/>
    <property type="match status" value="2"/>
</dbReference>
<evidence type="ECO:0000256" key="9">
    <source>
        <dbReference type="RuleBase" id="RU361228"/>
    </source>
</evidence>
<dbReference type="InterPro" id="IPR036770">
    <property type="entry name" value="Ankyrin_rpt-contain_sf"/>
</dbReference>
<sequence>MMKRLKVVFEIMDGDKDGRVDMEDRKRERDILTGVLSDLGLGPKTLDRVQEVLTLEQLKMEIEKEIAIVSKMQNLAAVELQRLVAECIPRGSAENPLQGLQDMSDEQLDHHLRMDVVPRVKRALANVKAGLPKVTTVKSETVTEHMPADHARVEKAVFGDLNDFENGIADKIGLPASHLMEGMEAEHCRRNDSEIKYETPGQSRTITTSAQEWAIVTDQSKGDAASVPPRRVLSVDCVMQDKIAVEAGLRQEEVIALMLYTGPMFYKYNAVLRGFPESVVESLGGNTYTTTIYCIVSGIKKLSKVMKLPEDRKVYRGVQGIDVHEFVSADACGVRGGVEFAMLSSSMDRSVAFRYAGKVMPILFEISVDGVDRGASVSFLSQYPDDNEILFSPLSYLEVLCSVPRIEATPEGVMVQTWECEVNANQNGSTIEDIEGRRKQLFLSSARNSVDEVKGFLEKGLTSPQVDSVLSHRGYDKQHNMHMRVAESIEKEADEWIEGYTQKEVEWFNNERQYAGALRELIALEMMAIGKFESWIEGTSGLTAEQLAKESIEQVSRRVRAEKKRQLDQAYQKEGVEGGESETVRKLALDLCRERGVVIQGVDDQNGMLLEPGVVSCGVEGDVVSLKLLLLAGCDVNKMARDESTALHAASVMGHLEYVRELVNGGADVFERNKTGETCLHLACQMGHSEVVRFLVEEYGKDLCIAETTSGATCALLACRNGRMEALRCIGKAGGRDLLMKVAKNGASCAASAAGQGRLEVLEYLVEECGPEILELVTDQGMSCAYLASQNGHLECVRFLAVKGGKELLMKVTKHGVSCAHRACEQGHLAVLEFLVQQCGRQILQLRKPGDTAGRPTSCFELAEANNHTEVLKFIAKKLKPEELL</sequence>
<keyword evidence="5" id="KW-0677">Repeat</keyword>
<keyword evidence="9" id="KW-0521">NADP</keyword>
<dbReference type="EMBL" id="HBFN01023489">
    <property type="protein sequence ID" value="CAD8799967.1"/>
    <property type="molecule type" value="Transcribed_RNA"/>
</dbReference>
<dbReference type="PROSITE" id="PS50088">
    <property type="entry name" value="ANK_REPEAT"/>
    <property type="match status" value="2"/>
</dbReference>
<dbReference type="SMART" id="SM00248">
    <property type="entry name" value="ANK"/>
    <property type="match status" value="6"/>
</dbReference>
<dbReference type="GO" id="GO:0106274">
    <property type="term" value="F:NAD+-protein-arginine ADP-ribosyltransferase activity"/>
    <property type="evidence" value="ECO:0007669"/>
    <property type="project" value="UniProtKB-EC"/>
</dbReference>
<keyword evidence="4" id="KW-0548">Nucleotidyltransferase</keyword>
<evidence type="ECO:0000256" key="2">
    <source>
        <dbReference type="ARBA" id="ARBA00022676"/>
    </source>
</evidence>
<dbReference type="GO" id="GO:0016779">
    <property type="term" value="F:nucleotidyltransferase activity"/>
    <property type="evidence" value="ECO:0007669"/>
    <property type="project" value="UniProtKB-KW"/>
</dbReference>
<comment type="similarity">
    <text evidence="1 9">Belongs to the Arg-specific ADP-ribosyltransferase family.</text>
</comment>
<organism evidence="10">
    <name type="scientific">Hemiselmis tepida</name>
    <dbReference type="NCBI Taxonomy" id="464990"/>
    <lineage>
        <taxon>Eukaryota</taxon>
        <taxon>Cryptophyceae</taxon>
        <taxon>Cryptomonadales</taxon>
        <taxon>Hemiselmidaceae</taxon>
        <taxon>Hemiselmis</taxon>
    </lineage>
</organism>
<dbReference type="InterPro" id="IPR051631">
    <property type="entry name" value="Ankyrin-KH/SAM_domain"/>
</dbReference>
<dbReference type="Gene3D" id="1.25.40.20">
    <property type="entry name" value="Ankyrin repeat-containing domain"/>
    <property type="match status" value="2"/>
</dbReference>
<dbReference type="PANTHER" id="PTHR23206:SF8">
    <property type="entry name" value="ANKYRIN REPEAT AND KH DOMAIN-CONTAINING 1"/>
    <property type="match status" value="1"/>
</dbReference>
<keyword evidence="6 8" id="KW-0040">ANK repeat</keyword>
<accession>A0A7S0VWK8</accession>
<dbReference type="SUPFAM" id="SSF48403">
    <property type="entry name" value="Ankyrin repeat"/>
    <property type="match status" value="1"/>
</dbReference>
<keyword evidence="3 9" id="KW-0808">Transferase</keyword>
<evidence type="ECO:0000256" key="8">
    <source>
        <dbReference type="PROSITE-ProRule" id="PRU00023"/>
    </source>
</evidence>
<dbReference type="PROSITE" id="PS51996">
    <property type="entry name" value="TR_MART"/>
    <property type="match status" value="1"/>
</dbReference>
<comment type="catalytic activity">
    <reaction evidence="7 9">
        <text>L-arginyl-[protein] + NAD(+) = N(omega)-(ADP-D-ribosyl)-L-arginyl-[protein] + nicotinamide + H(+)</text>
        <dbReference type="Rhea" id="RHEA:19149"/>
        <dbReference type="Rhea" id="RHEA-COMP:10532"/>
        <dbReference type="Rhea" id="RHEA-COMP:15087"/>
        <dbReference type="ChEBI" id="CHEBI:15378"/>
        <dbReference type="ChEBI" id="CHEBI:17154"/>
        <dbReference type="ChEBI" id="CHEBI:29965"/>
        <dbReference type="ChEBI" id="CHEBI:57540"/>
        <dbReference type="ChEBI" id="CHEBI:142554"/>
        <dbReference type="EC" id="2.4.2.31"/>
    </reaction>
</comment>
<evidence type="ECO:0000256" key="6">
    <source>
        <dbReference type="ARBA" id="ARBA00023043"/>
    </source>
</evidence>